<organism evidence="1 2">
    <name type="scientific">Streptomyces venezuelae</name>
    <dbReference type="NCBI Taxonomy" id="54571"/>
    <lineage>
        <taxon>Bacteria</taxon>
        <taxon>Bacillati</taxon>
        <taxon>Actinomycetota</taxon>
        <taxon>Actinomycetes</taxon>
        <taxon>Kitasatosporales</taxon>
        <taxon>Streptomycetaceae</taxon>
        <taxon>Streptomyces</taxon>
    </lineage>
</organism>
<evidence type="ECO:0000313" key="2">
    <source>
        <dbReference type="Proteomes" id="UP000323046"/>
    </source>
</evidence>
<sequence>MTWVPSGCPSLRGRFAVIPAPGRPRGSAPLQPCHLTGRLPLRWRAFAPRCRAETSHDSPVTGTVRGLTYQELLDEVARTASLRAGGE</sequence>
<name>A0A5P2BJS0_STRVZ</name>
<accession>A0A5P2BJS0</accession>
<dbReference type="AlphaFoldDB" id="A0A5P2BJS0"/>
<protein>
    <submittedName>
        <fullName evidence="1">Uncharacterized protein</fullName>
    </submittedName>
</protein>
<evidence type="ECO:0000313" key="1">
    <source>
        <dbReference type="EMBL" id="QES30642.1"/>
    </source>
</evidence>
<dbReference type="Proteomes" id="UP000323046">
    <property type="component" value="Chromosome"/>
</dbReference>
<dbReference type="EMBL" id="CP029193">
    <property type="protein sequence ID" value="QES30642.1"/>
    <property type="molecule type" value="Genomic_DNA"/>
</dbReference>
<reference evidence="1 2" key="1">
    <citation type="submission" date="2018-05" db="EMBL/GenBank/DDBJ databases">
        <title>Streptomyces venezuelae.</title>
        <authorList>
            <person name="Kim W."/>
            <person name="Lee N."/>
            <person name="Cho B.-K."/>
        </authorList>
    </citation>
    <scope>NUCLEOTIDE SEQUENCE [LARGE SCALE GENOMIC DNA]</scope>
    <source>
        <strain evidence="1 2">ATCC 14583</strain>
    </source>
</reference>
<gene>
    <name evidence="1" type="ORF">DEJ47_33205</name>
</gene>
<keyword evidence="2" id="KW-1185">Reference proteome</keyword>
<proteinExistence type="predicted"/>